<dbReference type="InterPro" id="IPR020864">
    <property type="entry name" value="MACPF"/>
</dbReference>
<feature type="signal peptide" evidence="22">
    <location>
        <begin position="1"/>
        <end position="23"/>
    </location>
</feature>
<feature type="compositionally biased region" description="Basic residues" evidence="21">
    <location>
        <begin position="1044"/>
        <end position="1055"/>
    </location>
</feature>
<dbReference type="SUPFAM" id="SSF57424">
    <property type="entry name" value="LDL receptor-like module"/>
    <property type="match status" value="1"/>
</dbReference>
<comment type="similarity">
    <text evidence="3">Belongs to the complement C6/C7/C8/C9 family.</text>
</comment>
<name>C3YPJ1_BRAFL</name>
<dbReference type="InterPro" id="IPR002172">
    <property type="entry name" value="LDrepeatLR_classA_rpt"/>
</dbReference>
<feature type="region of interest" description="Disordered" evidence="21">
    <location>
        <begin position="1022"/>
        <end position="1264"/>
    </location>
</feature>
<dbReference type="PANTHER" id="PTHR45742">
    <property type="entry name" value="COMPLEMENT COMPONENT C6"/>
    <property type="match status" value="1"/>
</dbReference>
<feature type="domain" description="Spondin-like TSP1" evidence="24">
    <location>
        <begin position="40"/>
        <end position="91"/>
    </location>
</feature>
<dbReference type="FunFam" id="2.20.100.10:FF:000001">
    <property type="entry name" value="semaphorin-5A isoform X1"/>
    <property type="match status" value="1"/>
</dbReference>
<keyword evidence="8" id="KW-0399">Innate immunity</keyword>
<feature type="compositionally biased region" description="Polar residues" evidence="21">
    <location>
        <begin position="1096"/>
        <end position="1121"/>
    </location>
</feature>
<dbReference type="eggNOG" id="ENOG502QPIM">
    <property type="taxonomic scope" value="Eukaryota"/>
</dbReference>
<keyword evidence="16" id="KW-0472">Membrane</keyword>
<evidence type="ECO:0000256" key="16">
    <source>
        <dbReference type="ARBA" id="ARBA00023136"/>
    </source>
</evidence>
<dbReference type="PANTHER" id="PTHR45742:SF8">
    <property type="entry name" value="FLOCCULATION PROTEIN FLO11"/>
    <property type="match status" value="1"/>
</dbReference>
<evidence type="ECO:0000256" key="21">
    <source>
        <dbReference type="SAM" id="MobiDB-lite"/>
    </source>
</evidence>
<evidence type="ECO:0000256" key="19">
    <source>
        <dbReference type="ARBA" id="ARBA00023298"/>
    </source>
</evidence>
<keyword evidence="18" id="KW-0325">Glycoprotein</keyword>
<organism>
    <name type="scientific">Branchiostoma floridae</name>
    <name type="common">Florida lancelet</name>
    <name type="synonym">Amphioxus</name>
    <dbReference type="NCBI Taxonomy" id="7739"/>
    <lineage>
        <taxon>Eukaryota</taxon>
        <taxon>Metazoa</taxon>
        <taxon>Chordata</taxon>
        <taxon>Cephalochordata</taxon>
        <taxon>Leptocardii</taxon>
        <taxon>Amphioxiformes</taxon>
        <taxon>Branchiostomatidae</taxon>
        <taxon>Branchiostoma</taxon>
    </lineage>
</organism>
<evidence type="ECO:0000256" key="10">
    <source>
        <dbReference type="ARBA" id="ARBA00022729"/>
    </source>
</evidence>
<dbReference type="STRING" id="7739.C3YPJ1"/>
<dbReference type="GO" id="GO:0046600">
    <property type="term" value="P:negative regulation of centriole replication"/>
    <property type="evidence" value="ECO:0007669"/>
    <property type="project" value="InterPro"/>
</dbReference>
<evidence type="ECO:0000259" key="23">
    <source>
        <dbReference type="Pfam" id="PF01823"/>
    </source>
</evidence>
<dbReference type="SMART" id="SM00192">
    <property type="entry name" value="LDLa"/>
    <property type="match status" value="1"/>
</dbReference>
<dbReference type="InterPro" id="IPR036055">
    <property type="entry name" value="LDL_receptor-like_sf"/>
</dbReference>
<dbReference type="FunCoup" id="C3YPJ1">
    <property type="interactions" value="160"/>
</dbReference>
<feature type="chain" id="PRO_5002933909" evidence="22">
    <location>
        <begin position="24"/>
        <end position="1264"/>
    </location>
</feature>
<evidence type="ECO:0000256" key="2">
    <source>
        <dbReference type="ARBA" id="ARBA00004613"/>
    </source>
</evidence>
<dbReference type="Pfam" id="PF01823">
    <property type="entry name" value="MACPF"/>
    <property type="match status" value="1"/>
</dbReference>
<protein>
    <submittedName>
        <fullName evidence="26">Uncharacterized protein</fullName>
    </submittedName>
</protein>
<feature type="domain" description="MACPF" evidence="23">
    <location>
        <begin position="367"/>
        <end position="435"/>
    </location>
</feature>
<dbReference type="EMBL" id="GG666538">
    <property type="protein sequence ID" value="EEN57775.1"/>
    <property type="molecule type" value="Genomic_DNA"/>
</dbReference>
<dbReference type="InterPro" id="IPR036383">
    <property type="entry name" value="TSP1_rpt_sf"/>
</dbReference>
<feature type="compositionally biased region" description="Polar residues" evidence="21">
    <location>
        <begin position="503"/>
        <end position="524"/>
    </location>
</feature>
<dbReference type="PROSITE" id="PS50092">
    <property type="entry name" value="TSP1"/>
    <property type="match status" value="3"/>
</dbReference>
<dbReference type="InterPro" id="IPR000884">
    <property type="entry name" value="TSP1_rpt"/>
</dbReference>
<evidence type="ECO:0000256" key="12">
    <source>
        <dbReference type="ARBA" id="ARBA00022852"/>
    </source>
</evidence>
<dbReference type="PROSITE" id="PS50068">
    <property type="entry name" value="LDLRA_2"/>
    <property type="match status" value="1"/>
</dbReference>
<dbReference type="InterPro" id="IPR048831">
    <property type="entry name" value="C8A_B_C6_EGF-like"/>
</dbReference>
<feature type="compositionally biased region" description="Basic residues" evidence="21">
    <location>
        <begin position="1168"/>
        <end position="1184"/>
    </location>
</feature>
<evidence type="ECO:0000256" key="14">
    <source>
        <dbReference type="ARBA" id="ARBA00022875"/>
    </source>
</evidence>
<dbReference type="Gene3D" id="2.20.100.10">
    <property type="entry name" value="Thrombospondin type-1 (TSP1) repeat"/>
    <property type="match status" value="3"/>
</dbReference>
<keyword evidence="13" id="KW-0391">Immunity</keyword>
<evidence type="ECO:0000256" key="6">
    <source>
        <dbReference type="ARBA" id="ARBA00022536"/>
    </source>
</evidence>
<evidence type="ECO:0000256" key="9">
    <source>
        <dbReference type="ARBA" id="ARBA00022692"/>
    </source>
</evidence>
<evidence type="ECO:0000256" key="22">
    <source>
        <dbReference type="SAM" id="SignalP"/>
    </source>
</evidence>
<dbReference type="InterPro" id="IPR029136">
    <property type="entry name" value="MDM1"/>
</dbReference>
<keyword evidence="9" id="KW-0812">Transmembrane</keyword>
<keyword evidence="7" id="KW-1052">Target cell membrane</keyword>
<evidence type="ECO:0000256" key="11">
    <source>
        <dbReference type="ARBA" id="ARBA00022737"/>
    </source>
</evidence>
<keyword evidence="12" id="KW-0204">Cytolysis</keyword>
<keyword evidence="11" id="KW-0677">Repeat</keyword>
<evidence type="ECO:0000256" key="17">
    <source>
        <dbReference type="ARBA" id="ARBA00023157"/>
    </source>
</evidence>
<keyword evidence="10 22" id="KW-0732">Signal</keyword>
<proteinExistence type="inferred from homology"/>
<dbReference type="GO" id="GO:0044218">
    <property type="term" value="C:other organism cell membrane"/>
    <property type="evidence" value="ECO:0007669"/>
    <property type="project" value="UniProtKB-KW"/>
</dbReference>
<evidence type="ECO:0000256" key="13">
    <source>
        <dbReference type="ARBA" id="ARBA00022859"/>
    </source>
</evidence>
<dbReference type="PRINTS" id="PR00764">
    <property type="entry name" value="COMPLEMENTC9"/>
</dbReference>
<feature type="region of interest" description="Disordered" evidence="21">
    <location>
        <begin position="503"/>
        <end position="528"/>
    </location>
</feature>
<evidence type="ECO:0000256" key="20">
    <source>
        <dbReference type="PROSITE-ProRule" id="PRU00124"/>
    </source>
</evidence>
<keyword evidence="19" id="KW-1053">Target membrane</keyword>
<feature type="compositionally biased region" description="Basic residues" evidence="21">
    <location>
        <begin position="887"/>
        <end position="902"/>
    </location>
</feature>
<sequence>MRFISRVCLFVAVAALLTVPSDGWRRRRRRRRPPPPPAHCQVGQWSPWSTCSASCKGGSQTRQRSITVHPAHGGSGCPALTELRPCNTQTCPLDCTVADFGNWTKCDPCERKQERTRLVVRPSQFKGHDCPVDLYETRPCATNEVCPPSDSCGEEKFTCQNKRCIPKIQTCNGDNDCGDYSDERDCDRIFDVCDGQRFDAIPNIAFAGSGYNILNGAVSGNVLDNRLYGGTCDTVYSGDHGKSFRLPENVQNYRFQVLADNSFTTTVYNSAEEYYREERTNSQRNVKVGGSANFLVIKASGGVSHSQSRMTHDVVQSAQRIDSKYFKVMNTVELAQFRMRRSELEPSDYFLRRIRDLPLYYHYLDYSVKGGSSEKAGQLAFANGPIPEKYEAWIQDVKRNPAIIRYEITPISELVVGIPQADRKRRNLEQALVDYLNSYHSCKCSPCQNNGQALLIGTDCVCVCKAGTFGISCEQGTQIDNVGAAIHGNWACWGPWTACSAESDGSGQRTRQRTCTNPAPQNGGQACPGQDSETETCNYIAQNLLQGTHKLIKRQHLHAQRGTEIVRNEKNHAREVQDYPHWCDIEHYDEHIIVIMIEPVHGHSEYDTNYKWLESRKSAAYQPTREELAREAGLRSAELGILHEPQMQAKKRVGTYAPTVPFALEWEDPLQPPDVVISKDPPVTEKVRESLEKMKTYKIEKKLREKEKRRREEKRRLEEKYDPPTPPAPRPDKTRERPREEPRERPRERPREERGPERKPTKERGQGDKARQKQGDKKEEKGGKKDEGKEEKKEKRNRALEMKAGVKGERRKIPTMLSEYQRQFYEQQKLKDESPVMAADQMVYNSNPAMAPYRSDLIPRATEYNRQFKVPKRVAVAESVSSDRSRDRRKKSKSSKKERRARSLSPERLPPAGKPTEFMPVVWNDPRPIKNFGYLKKSPHKLDNPHPKNWNWRSEYHSNYKSPTSFEYRGGTWRGADPPHLQPRKVMELRKKADDYRRRSHGTHFSRDHLLQLMARQNDMWDQSESKSTVSALSLASDPVDKGHARRHQPPKRSAHPAEKPRPRHRSISSSPEEEKRPVQRKLAWDEQGGGDRASSIGSIPSQGRGSHASASYSENTSTATLIEGDDDDGRVATPELKQVHAPVRRHHYDRTTPAIGGALLVKSPPPARKHTSPAKTQPAHRPKTAPAPQPTRPAGKTYHVADMYRSLSPTAGQPTPDPYPLREDGYAPGSPMEQRYPARFRTQPVSASGQNGRPMTPPHLGEI</sequence>
<dbReference type="Pfam" id="PF15501">
    <property type="entry name" value="MDM1"/>
    <property type="match status" value="2"/>
</dbReference>
<gene>
    <name evidence="26" type="ORF">BRAFLDRAFT_76018</name>
</gene>
<evidence type="ECO:0000259" key="24">
    <source>
        <dbReference type="Pfam" id="PF19028"/>
    </source>
</evidence>
<dbReference type="Pfam" id="PF00057">
    <property type="entry name" value="Ldl_recept_a"/>
    <property type="match status" value="1"/>
</dbReference>
<dbReference type="GO" id="GO:0008017">
    <property type="term" value="F:microtubule binding"/>
    <property type="evidence" value="ECO:0007669"/>
    <property type="project" value="InterPro"/>
</dbReference>
<dbReference type="GO" id="GO:0031640">
    <property type="term" value="P:killing of cells of another organism"/>
    <property type="evidence" value="ECO:0007669"/>
    <property type="project" value="UniProtKB-KW"/>
</dbReference>
<dbReference type="GO" id="GO:0045087">
    <property type="term" value="P:innate immune response"/>
    <property type="evidence" value="ECO:0007669"/>
    <property type="project" value="UniProtKB-KW"/>
</dbReference>
<evidence type="ECO:0000256" key="15">
    <source>
        <dbReference type="ARBA" id="ARBA00023058"/>
    </source>
</evidence>
<keyword evidence="5" id="KW-0964">Secreted</keyword>
<feature type="domain" description="Complement components C8A/B/C6 EGF-like" evidence="25">
    <location>
        <begin position="447"/>
        <end position="475"/>
    </location>
</feature>
<keyword evidence="15" id="KW-0473">Membrane attack complex</keyword>
<evidence type="ECO:0000256" key="8">
    <source>
        <dbReference type="ARBA" id="ARBA00022588"/>
    </source>
</evidence>
<dbReference type="PROSITE" id="PS01209">
    <property type="entry name" value="LDLRA_1"/>
    <property type="match status" value="1"/>
</dbReference>
<feature type="disulfide bond" evidence="20">
    <location>
        <begin position="159"/>
        <end position="177"/>
    </location>
</feature>
<keyword evidence="6" id="KW-0245">EGF-like domain</keyword>
<dbReference type="InterPro" id="IPR001862">
    <property type="entry name" value="MAC_perforin"/>
</dbReference>
<evidence type="ECO:0000256" key="18">
    <source>
        <dbReference type="ARBA" id="ARBA00023180"/>
    </source>
</evidence>
<dbReference type="SMART" id="SM00209">
    <property type="entry name" value="TSP1"/>
    <property type="match status" value="3"/>
</dbReference>
<dbReference type="Pfam" id="PF00090">
    <property type="entry name" value="TSP_1"/>
    <property type="match status" value="2"/>
</dbReference>
<dbReference type="Pfam" id="PF19028">
    <property type="entry name" value="TSP1_spondin"/>
    <property type="match status" value="1"/>
</dbReference>
<dbReference type="InterPro" id="IPR023415">
    <property type="entry name" value="LDLR_class-A_CS"/>
</dbReference>
<evidence type="ECO:0000256" key="5">
    <source>
        <dbReference type="ARBA" id="ARBA00022525"/>
    </source>
</evidence>
<dbReference type="SUPFAM" id="SSF82895">
    <property type="entry name" value="TSP-1 type 1 repeat"/>
    <property type="match status" value="3"/>
</dbReference>
<evidence type="ECO:0000256" key="4">
    <source>
        <dbReference type="ARBA" id="ARBA00022452"/>
    </source>
</evidence>
<dbReference type="InParanoid" id="C3YPJ1"/>
<feature type="disulfide bond" evidence="20">
    <location>
        <begin position="171"/>
        <end position="186"/>
    </location>
</feature>
<keyword evidence="4" id="KW-1134">Transmembrane beta strand</keyword>
<evidence type="ECO:0000259" key="25">
    <source>
        <dbReference type="Pfam" id="PF21195"/>
    </source>
</evidence>
<accession>C3YPJ1</accession>
<feature type="compositionally biased region" description="Polar residues" evidence="21">
    <location>
        <begin position="1022"/>
        <end position="1034"/>
    </location>
</feature>
<feature type="disulfide bond" evidence="20">
    <location>
        <begin position="152"/>
        <end position="164"/>
    </location>
</feature>
<dbReference type="FunFam" id="2.20.100.10:FF:000134">
    <property type="entry name" value="Uncharacterized protein"/>
    <property type="match status" value="1"/>
</dbReference>
<feature type="region of interest" description="Disordered" evidence="21">
    <location>
        <begin position="702"/>
        <end position="810"/>
    </location>
</feature>
<feature type="compositionally biased region" description="Basic and acidic residues" evidence="21">
    <location>
        <begin position="730"/>
        <end position="810"/>
    </location>
</feature>
<dbReference type="Pfam" id="PF21195">
    <property type="entry name" value="EGF_C8A_B_C6"/>
    <property type="match status" value="1"/>
</dbReference>
<feature type="region of interest" description="Disordered" evidence="21">
    <location>
        <begin position="864"/>
        <end position="919"/>
    </location>
</feature>
<dbReference type="GO" id="GO:0005579">
    <property type="term" value="C:membrane attack complex"/>
    <property type="evidence" value="ECO:0007669"/>
    <property type="project" value="UniProtKB-KW"/>
</dbReference>
<evidence type="ECO:0000256" key="7">
    <source>
        <dbReference type="ARBA" id="ARBA00022537"/>
    </source>
</evidence>
<evidence type="ECO:0000313" key="26">
    <source>
        <dbReference type="EMBL" id="EEN57775.1"/>
    </source>
</evidence>
<evidence type="ECO:0000256" key="3">
    <source>
        <dbReference type="ARBA" id="ARBA00009214"/>
    </source>
</evidence>
<dbReference type="AlphaFoldDB" id="C3YPJ1"/>
<dbReference type="InterPro" id="IPR044004">
    <property type="entry name" value="TSP1_spondin_dom"/>
</dbReference>
<keyword evidence="14" id="KW-0180">Complement pathway</keyword>
<dbReference type="GO" id="GO:0005576">
    <property type="term" value="C:extracellular region"/>
    <property type="evidence" value="ECO:0007669"/>
    <property type="project" value="UniProtKB-SubCell"/>
</dbReference>
<comment type="subcellular location">
    <subcellularLocation>
        <location evidence="2">Secreted</location>
    </subcellularLocation>
    <subcellularLocation>
        <location evidence="1">Target cell membrane</location>
        <topology evidence="1">Multi-pass membrane protein</topology>
    </subcellularLocation>
</comment>
<reference evidence="26" key="1">
    <citation type="journal article" date="2008" name="Nature">
        <title>The amphioxus genome and the evolution of the chordate karyotype.</title>
        <authorList>
            <consortium name="US DOE Joint Genome Institute (JGI-PGF)"/>
            <person name="Putnam N.H."/>
            <person name="Butts T."/>
            <person name="Ferrier D.E.K."/>
            <person name="Furlong R.F."/>
            <person name="Hellsten U."/>
            <person name="Kawashima T."/>
            <person name="Robinson-Rechavi M."/>
            <person name="Shoguchi E."/>
            <person name="Terry A."/>
            <person name="Yu J.-K."/>
            <person name="Benito-Gutierrez E.L."/>
            <person name="Dubchak I."/>
            <person name="Garcia-Fernandez J."/>
            <person name="Gibson-Brown J.J."/>
            <person name="Grigoriev I.V."/>
            <person name="Horton A.C."/>
            <person name="de Jong P.J."/>
            <person name="Jurka J."/>
            <person name="Kapitonov V.V."/>
            <person name="Kohara Y."/>
            <person name="Kuroki Y."/>
            <person name="Lindquist E."/>
            <person name="Lucas S."/>
            <person name="Osoegawa K."/>
            <person name="Pennacchio L.A."/>
            <person name="Salamov A.A."/>
            <person name="Satou Y."/>
            <person name="Sauka-Spengler T."/>
            <person name="Schmutz J."/>
            <person name="Shin-I T."/>
            <person name="Toyoda A."/>
            <person name="Bronner-Fraser M."/>
            <person name="Fujiyama A."/>
            <person name="Holland L.Z."/>
            <person name="Holland P.W.H."/>
            <person name="Satoh N."/>
            <person name="Rokhsar D.S."/>
        </authorList>
    </citation>
    <scope>NUCLEOTIDE SEQUENCE [LARGE SCALE GENOMIC DNA]</scope>
    <source>
        <strain evidence="26">S238N-H82</strain>
        <tissue evidence="26">Testes</tissue>
    </source>
</reference>
<feature type="compositionally biased region" description="Polar residues" evidence="21">
    <location>
        <begin position="1244"/>
        <end position="1254"/>
    </location>
</feature>
<dbReference type="PRINTS" id="PR01705">
    <property type="entry name" value="TSP1REPEAT"/>
</dbReference>
<dbReference type="CDD" id="cd00112">
    <property type="entry name" value="LDLa"/>
    <property type="match status" value="1"/>
</dbReference>
<evidence type="ECO:0000256" key="1">
    <source>
        <dbReference type="ARBA" id="ARBA00004276"/>
    </source>
</evidence>
<dbReference type="Gene3D" id="4.10.400.10">
    <property type="entry name" value="Low-density Lipoprotein Receptor"/>
    <property type="match status" value="1"/>
</dbReference>
<keyword evidence="17 20" id="KW-1015">Disulfide bond</keyword>